<evidence type="ECO:0000313" key="2">
    <source>
        <dbReference type="EMBL" id="RDL33182.1"/>
    </source>
</evidence>
<organism evidence="2 3">
    <name type="scientific">Venustampulla echinocandica</name>
    <dbReference type="NCBI Taxonomy" id="2656787"/>
    <lineage>
        <taxon>Eukaryota</taxon>
        <taxon>Fungi</taxon>
        <taxon>Dikarya</taxon>
        <taxon>Ascomycota</taxon>
        <taxon>Pezizomycotina</taxon>
        <taxon>Leotiomycetes</taxon>
        <taxon>Helotiales</taxon>
        <taxon>Pleuroascaceae</taxon>
        <taxon>Venustampulla</taxon>
    </lineage>
</organism>
<feature type="region of interest" description="Disordered" evidence="1">
    <location>
        <begin position="1"/>
        <end position="69"/>
    </location>
</feature>
<proteinExistence type="predicted"/>
<keyword evidence="3" id="KW-1185">Reference proteome</keyword>
<gene>
    <name evidence="2" type="ORF">BP5553_08621</name>
</gene>
<protein>
    <submittedName>
        <fullName evidence="2">Uncharacterized protein</fullName>
    </submittedName>
</protein>
<reference evidence="2 3" key="1">
    <citation type="journal article" date="2018" name="IMA Fungus">
        <title>IMA Genome-F 9: Draft genome sequence of Annulohypoxylon stygium, Aspergillus mulundensis, Berkeleyomyces basicola (syn. Thielaviopsis basicola), Ceratocystis smalleyi, two Cercospora beticola strains, Coleophoma cylindrospora, Fusarium fracticaudum, Phialophora cf. hyalina, and Morchella septimelata.</title>
        <authorList>
            <person name="Wingfield B.D."/>
            <person name="Bills G.F."/>
            <person name="Dong Y."/>
            <person name="Huang W."/>
            <person name="Nel W.J."/>
            <person name="Swalarsk-Parry B.S."/>
            <person name="Vaghefi N."/>
            <person name="Wilken P.M."/>
            <person name="An Z."/>
            <person name="de Beer Z.W."/>
            <person name="De Vos L."/>
            <person name="Chen L."/>
            <person name="Duong T.A."/>
            <person name="Gao Y."/>
            <person name="Hammerbacher A."/>
            <person name="Kikkert J.R."/>
            <person name="Li Y."/>
            <person name="Li H."/>
            <person name="Li K."/>
            <person name="Li Q."/>
            <person name="Liu X."/>
            <person name="Ma X."/>
            <person name="Naidoo K."/>
            <person name="Pethybridge S.J."/>
            <person name="Sun J."/>
            <person name="Steenkamp E.T."/>
            <person name="van der Nest M.A."/>
            <person name="van Wyk S."/>
            <person name="Wingfield M.J."/>
            <person name="Xiong C."/>
            <person name="Yue Q."/>
            <person name="Zhang X."/>
        </authorList>
    </citation>
    <scope>NUCLEOTIDE SEQUENCE [LARGE SCALE GENOMIC DNA]</scope>
    <source>
        <strain evidence="2 3">BP 5553</strain>
    </source>
</reference>
<dbReference type="RefSeq" id="XP_031866675.1">
    <property type="nucleotide sequence ID" value="XM_032017244.1"/>
</dbReference>
<sequence length="141" mass="15929">MAETSNGRPPVQEGGERAEEQHEHQQPDQQPISEEERLPTLSQHASRDATELTARMRRQYSRASTRRSAPVAINKPTTVLGSGIANFRKFWRRQISITVDHTSARDHLADSNILPHQTLESDSSCLQNHYPVPARVRQSTP</sequence>
<name>A0A370TER5_9HELO</name>
<dbReference type="GeneID" id="43601470"/>
<comment type="caution">
    <text evidence="2">The sequence shown here is derived from an EMBL/GenBank/DDBJ whole genome shotgun (WGS) entry which is preliminary data.</text>
</comment>
<accession>A0A370TER5</accession>
<evidence type="ECO:0000313" key="3">
    <source>
        <dbReference type="Proteomes" id="UP000254866"/>
    </source>
</evidence>
<evidence type="ECO:0000256" key="1">
    <source>
        <dbReference type="SAM" id="MobiDB-lite"/>
    </source>
</evidence>
<dbReference type="AlphaFoldDB" id="A0A370TER5"/>
<dbReference type="Proteomes" id="UP000254866">
    <property type="component" value="Unassembled WGS sequence"/>
</dbReference>
<feature type="compositionally biased region" description="Basic and acidic residues" evidence="1">
    <location>
        <begin position="14"/>
        <end position="26"/>
    </location>
</feature>
<dbReference type="OrthoDB" id="199599at2759"/>
<dbReference type="EMBL" id="NPIC01000009">
    <property type="protein sequence ID" value="RDL33182.1"/>
    <property type="molecule type" value="Genomic_DNA"/>
</dbReference>